<dbReference type="GeneID" id="5895469"/>
<dbReference type="FunFam" id="1.10.510.10:FF:000521">
    <property type="entry name" value="Tyrosine-protein kinase pr2"/>
    <property type="match status" value="1"/>
</dbReference>
<dbReference type="InterPro" id="IPR000719">
    <property type="entry name" value="Prot_kinase_dom"/>
</dbReference>
<dbReference type="InParanoid" id="A9VBW0"/>
<keyword evidence="5 10" id="KW-0547">Nucleotide-binding</keyword>
<evidence type="ECO:0000259" key="12">
    <source>
        <dbReference type="PROSITE" id="PS50011"/>
    </source>
</evidence>
<comment type="subcellular location">
    <subcellularLocation>
        <location evidence="1">Membrane</location>
        <topology evidence="1">Single-pass membrane protein</topology>
    </subcellularLocation>
</comment>
<dbReference type="SMART" id="SM00219">
    <property type="entry name" value="TyrKc"/>
    <property type="match status" value="1"/>
</dbReference>
<evidence type="ECO:0000313" key="16">
    <source>
        <dbReference type="Proteomes" id="UP000001357"/>
    </source>
</evidence>
<dbReference type="PROSITE" id="PS50825">
    <property type="entry name" value="HYR"/>
    <property type="match status" value="2"/>
</dbReference>
<dbReference type="PROSITE" id="PS50011">
    <property type="entry name" value="PROTEIN_KINASE_DOM"/>
    <property type="match status" value="1"/>
</dbReference>
<evidence type="ECO:0000256" key="11">
    <source>
        <dbReference type="SAM" id="Phobius"/>
    </source>
</evidence>
<dbReference type="GO" id="GO:0043235">
    <property type="term" value="C:receptor complex"/>
    <property type="evidence" value="ECO:0000318"/>
    <property type="project" value="GO_Central"/>
</dbReference>
<dbReference type="GO" id="GO:0004714">
    <property type="term" value="F:transmembrane receptor protein tyrosine kinase activity"/>
    <property type="evidence" value="ECO:0000318"/>
    <property type="project" value="GO_Central"/>
</dbReference>
<accession>A9VBW0</accession>
<dbReference type="eggNOG" id="KOG0196">
    <property type="taxonomic scope" value="Eukaryota"/>
</dbReference>
<feature type="domain" description="Protein kinase" evidence="12">
    <location>
        <begin position="1423"/>
        <end position="1679"/>
    </location>
</feature>
<evidence type="ECO:0000259" key="14">
    <source>
        <dbReference type="PROSITE" id="PS50825"/>
    </source>
</evidence>
<dbReference type="SUPFAM" id="SSF56112">
    <property type="entry name" value="Protein kinase-like (PK-like)"/>
    <property type="match status" value="1"/>
</dbReference>
<evidence type="ECO:0000256" key="5">
    <source>
        <dbReference type="ARBA" id="ARBA00022741"/>
    </source>
</evidence>
<dbReference type="PRINTS" id="PR00109">
    <property type="entry name" value="TYRKINASE"/>
</dbReference>
<dbReference type="SMR" id="A9VBW0"/>
<keyword evidence="16" id="KW-1185">Reference proteome</keyword>
<dbReference type="InterPro" id="IPR036859">
    <property type="entry name" value="CAP-Gly_dom_sf"/>
</dbReference>
<dbReference type="GO" id="GO:0005886">
    <property type="term" value="C:plasma membrane"/>
    <property type="evidence" value="ECO:0000318"/>
    <property type="project" value="GO_Central"/>
</dbReference>
<dbReference type="InterPro" id="IPR003410">
    <property type="entry name" value="HYR_dom"/>
</dbReference>
<evidence type="ECO:0000256" key="2">
    <source>
        <dbReference type="ARBA" id="ARBA00011903"/>
    </source>
</evidence>
<evidence type="ECO:0000256" key="1">
    <source>
        <dbReference type="ARBA" id="ARBA00004167"/>
    </source>
</evidence>
<keyword evidence="4" id="KW-0677">Repeat</keyword>
<evidence type="ECO:0000256" key="4">
    <source>
        <dbReference type="ARBA" id="ARBA00022737"/>
    </source>
</evidence>
<dbReference type="Pfam" id="PF01302">
    <property type="entry name" value="CAP_GLY"/>
    <property type="match status" value="1"/>
</dbReference>
<dbReference type="FunFam" id="2.30.30.190:FF:000028">
    <property type="entry name" value="DyNactin Complex component"/>
    <property type="match status" value="1"/>
</dbReference>
<feature type="domain" description="HYR" evidence="14">
    <location>
        <begin position="817"/>
        <end position="904"/>
    </location>
</feature>
<reference evidence="15 16" key="1">
    <citation type="journal article" date="2008" name="Nature">
        <title>The genome of the choanoflagellate Monosiga brevicollis and the origin of metazoans.</title>
        <authorList>
            <consortium name="JGI Sequencing"/>
            <person name="King N."/>
            <person name="Westbrook M.J."/>
            <person name="Young S.L."/>
            <person name="Kuo A."/>
            <person name="Abedin M."/>
            <person name="Chapman J."/>
            <person name="Fairclough S."/>
            <person name="Hellsten U."/>
            <person name="Isogai Y."/>
            <person name="Letunic I."/>
            <person name="Marr M."/>
            <person name="Pincus D."/>
            <person name="Putnam N."/>
            <person name="Rokas A."/>
            <person name="Wright K.J."/>
            <person name="Zuzow R."/>
            <person name="Dirks W."/>
            <person name="Good M."/>
            <person name="Goodstein D."/>
            <person name="Lemons D."/>
            <person name="Li W."/>
            <person name="Lyons J.B."/>
            <person name="Morris A."/>
            <person name="Nichols S."/>
            <person name="Richter D.J."/>
            <person name="Salamov A."/>
            <person name="Bork P."/>
            <person name="Lim W.A."/>
            <person name="Manning G."/>
            <person name="Miller W.T."/>
            <person name="McGinnis W."/>
            <person name="Shapiro H."/>
            <person name="Tjian R."/>
            <person name="Grigoriev I.V."/>
            <person name="Rokhsar D."/>
        </authorList>
    </citation>
    <scope>NUCLEOTIDE SEQUENCE [LARGE SCALE GENOMIC DNA]</scope>
    <source>
        <strain evidence="16">MX1 / ATCC 50154</strain>
    </source>
</reference>
<dbReference type="GO" id="GO:0007169">
    <property type="term" value="P:cell surface receptor protein tyrosine kinase signaling pathway"/>
    <property type="evidence" value="ECO:0000318"/>
    <property type="project" value="GO_Central"/>
</dbReference>
<dbReference type="PROSITE" id="PS00109">
    <property type="entry name" value="PROTEIN_KINASE_TYR"/>
    <property type="match status" value="1"/>
</dbReference>
<organism evidence="15 16">
    <name type="scientific">Monosiga brevicollis</name>
    <name type="common">Choanoflagellate</name>
    <dbReference type="NCBI Taxonomy" id="81824"/>
    <lineage>
        <taxon>Eukaryota</taxon>
        <taxon>Choanoflagellata</taxon>
        <taxon>Craspedida</taxon>
        <taxon>Salpingoecidae</taxon>
        <taxon>Monosiga</taxon>
    </lineage>
</organism>
<dbReference type="CDD" id="cd00192">
    <property type="entry name" value="PTKc"/>
    <property type="match status" value="1"/>
</dbReference>
<dbReference type="Gene3D" id="2.30.30.190">
    <property type="entry name" value="CAP Gly-rich-like domain"/>
    <property type="match status" value="1"/>
</dbReference>
<dbReference type="EMBL" id="CH991578">
    <property type="protein sequence ID" value="EDQ85045.1"/>
    <property type="molecule type" value="Genomic_DNA"/>
</dbReference>
<dbReference type="InterPro" id="IPR001245">
    <property type="entry name" value="Ser-Thr/Tyr_kinase_cat_dom"/>
</dbReference>
<keyword evidence="11" id="KW-1133">Transmembrane helix</keyword>
<feature type="domain" description="CAP-Gly" evidence="13">
    <location>
        <begin position="1747"/>
        <end position="1789"/>
    </location>
</feature>
<sequence>MILSLSLKPTKPIQTLSQSLLSLKLSQTLSNSLKLCSLSNSLKLSQTSLSLSQTAQGHSLTWAASDGASGLTGLCEPGAGIKLCHADLAVYELPGCNVANSLTLLPDHVCTSAIVPFDHHHALFHACTDASECADGMYCATECFQGVCGNGNPALAANTSFCQLCSNLDADQIVPACQNKALPHALATASEQVAEQPLNLVFQGSASDARLTSDHFINEQTNSTMGNATHDDLLYFPAPPSAESYVIQVDTRLEAMSLTLGPGVRLQLHQSVSLSLSEKTHLCVADRTVTEEPSSCAGRCPANCLSCELSGEDDFRWVAYGRRFYNPVYTLNSRGQNTRTECENLCRFTALGKCFGYDYDPSEDVCNYYVGYLPSLDDASVIEAGDTFGMYLRPSCRLCAPGTVFDPYSGSCEYDSIPPTFLATTDQVVEAIVTEGFVQQATDNMTLFTSYIQVRASGLGLPQLTLQHSEDETTAPLVTTLTPTAVEGRFLFQASLPSLGTALRARAIDKYYAGRTVEIVLSVNLIRFVRLIRRVHSYAYPLFNVLPQAPHQVSVLGLPPSMNATARLSASSDPIFAMVTGGIVELDARQEPYIFEFVYTHPRLRGSLSCERAITVRQGFALASTVIDRLASAHAQYDILVAPDELSSATPDLPSFTGDLFENDALNFGIVNAHGGQNVPFTLDLSKFATSANLTWSMTWCASTFMGEPTYTIPGNVTVTLSMIDGVSTLGVASMWLSTGGECLYSTGTLPFTLGLEAADLAAGLNVSSYALSAINFRFEPASLPGAVQGFSFATRGQDRLMLVFNDPSQASRLSNVDNVAPKLFNCPQSSELLSAIRAAFGLASTDAARLPLGVDQPIADASQPLPNSSFSVYGSPYFFGYSAQDSAGNIALQPCSFELPIQQYESTATTVTFPTRTLQPAMFVQTVTPSFEHLKIKTFTLLDTTAAGVSVGSTTNKMSWRVQIANGEHGVHVRRRSDALSMQFYLQLAVDEYSATSLELAPEQDEAPDYRRRSASVPAVVEIAFAGVTRPDGAESDFLADRWYKLESASIAYQNGREVISGYSPKMDHDFVFEAMIIRVQFPQTRTAIMPTASAALQFKLRYTLHTSDPNNAALAELTEYDPDPPTMESQLLNNGLTTIATLPNASYAVLNIAQDGILARFFVNGVLFAFQDDSPIVDVAFSPGNGAALNLSASPFTVTVTAMDDDLNLATETFQLAVYDPQTPMFLEPCPRTVVLQVPPNASDGQVEVHNPDELAPPLSSTWDNAGVVTRTVQGLQNRYRLSDTGAMVTTTIEDAAGNSAMCNITVDVRDITPPVVVCPDSSVDLLVEADSAEVDLHREVSVTDNSGTTVVPVFNFSSSTFVANNGAIVFIIIIAAVILVVVMRARANRAADFAVLKARLEQDSNLQLSKEPRELNREWLIVLSELGQGAFGIVYEASLSEPKAPEIQVAAKSLRKDAMDNEREELLEEALVMAQMEHANVVGLIGVITKGRPIYVVLEHMRNGSLKDYVMNKTCTPAQQVTWSRQVASGMAHIHSLGFIHRDLAARNVLLSASLTAKVADFGLARESTDDAYYRSRGGNVPVRWTAPEALEDNIFSEKSDVWAFGVLMYEVYTKAAMPYTGWNNQRVWIEVTNGFRLPCPADCPLPVFKIMSMCWLHDRHERPSFETLVKALAALETDSDMSSLFQSNYIEVDDASEPETDEVYGNEGNVSAPVLTRRLATASDVGSRVDVVGYGMGTLRYFGPHKVKRSPRCGVELDDAVGNNNGTVGEHEYFDCADQHGVLVIPGKVFVVVEASAARAGADLYDMGAADTGKAQEADSEAQQLYDMGNVGETNTSTASTNELLYDMGNAGNAATSPASDNELLYDMGRAEAQSSDAFGLYDMGAEATGTDSMERGFGFEEESQME</sequence>
<feature type="transmembrane region" description="Helical" evidence="11">
    <location>
        <begin position="1364"/>
        <end position="1385"/>
    </location>
</feature>
<comment type="catalytic activity">
    <reaction evidence="9">
        <text>L-tyrosyl-[protein] + ATP = O-phospho-L-tyrosyl-[protein] + ADP + H(+)</text>
        <dbReference type="Rhea" id="RHEA:10596"/>
        <dbReference type="Rhea" id="RHEA-COMP:10136"/>
        <dbReference type="Rhea" id="RHEA-COMP:20101"/>
        <dbReference type="ChEBI" id="CHEBI:15378"/>
        <dbReference type="ChEBI" id="CHEBI:30616"/>
        <dbReference type="ChEBI" id="CHEBI:46858"/>
        <dbReference type="ChEBI" id="CHEBI:61978"/>
        <dbReference type="ChEBI" id="CHEBI:456216"/>
        <dbReference type="EC" id="2.7.10.1"/>
    </reaction>
</comment>
<feature type="domain" description="HYR" evidence="14">
    <location>
        <begin position="1221"/>
        <end position="1313"/>
    </location>
</feature>
<reference evidence="17" key="2">
    <citation type="journal article" date="2023" name="PLoS ONE">
        <title>Crystal structure of the kinase domain of a receptor tyrosine kinase from a choanoflagellate, Monosiga brevicollis.</title>
        <authorList>
            <person name="Bajaj T."/>
            <person name="Kuriyan J."/>
            <person name="Gee C.L."/>
        </authorList>
    </citation>
    <scope>X-RAY CRYSTALLOGRAPHY (1.95 ANGSTROMS) OF 1409-1691</scope>
</reference>
<evidence type="ECO:0000256" key="6">
    <source>
        <dbReference type="ARBA" id="ARBA00022777"/>
    </source>
</evidence>
<dbReference type="InterPro" id="IPR020635">
    <property type="entry name" value="Tyr_kinase_cat_dom"/>
</dbReference>
<dbReference type="EC" id="2.7.10.2" evidence="2"/>
<keyword evidence="8" id="KW-0829">Tyrosine-protein kinase</keyword>
<dbReference type="GO" id="GO:0005524">
    <property type="term" value="F:ATP binding"/>
    <property type="evidence" value="ECO:0007669"/>
    <property type="project" value="UniProtKB-UniRule"/>
</dbReference>
<dbReference type="SMART" id="SM01052">
    <property type="entry name" value="CAP_GLY"/>
    <property type="match status" value="1"/>
</dbReference>
<feature type="binding site" evidence="10">
    <location>
        <position position="1455"/>
    </location>
    <ligand>
        <name>ATP</name>
        <dbReference type="ChEBI" id="CHEBI:30616"/>
    </ligand>
</feature>
<dbReference type="KEGG" id="mbr:MONBRDRAFT_34458"/>
<dbReference type="RefSeq" id="XP_001750215.1">
    <property type="nucleotide sequence ID" value="XM_001750163.1"/>
</dbReference>
<keyword evidence="11" id="KW-0812">Transmembrane</keyword>
<dbReference type="InterPro" id="IPR050122">
    <property type="entry name" value="RTK"/>
</dbReference>
<dbReference type="STRING" id="81824.A9VBW0"/>
<name>A9VBW0_MONBE</name>
<keyword evidence="3" id="KW-0808">Transferase</keyword>
<dbReference type="Pfam" id="PF07714">
    <property type="entry name" value="PK_Tyr_Ser-Thr"/>
    <property type="match status" value="1"/>
</dbReference>
<dbReference type="Gene3D" id="1.10.510.10">
    <property type="entry name" value="Transferase(Phosphotransferase) domain 1"/>
    <property type="match status" value="1"/>
</dbReference>
<evidence type="ECO:0000256" key="3">
    <source>
        <dbReference type="ARBA" id="ARBA00022679"/>
    </source>
</evidence>
<dbReference type="InterPro" id="IPR017441">
    <property type="entry name" value="Protein_kinase_ATP_BS"/>
</dbReference>
<gene>
    <name evidence="15" type="ORF">MONBRDRAFT_34458</name>
</gene>
<dbReference type="GO" id="GO:0004715">
    <property type="term" value="F:non-membrane spanning protein tyrosine kinase activity"/>
    <property type="evidence" value="ECO:0007669"/>
    <property type="project" value="UniProtKB-EC"/>
</dbReference>
<keyword evidence="11" id="KW-0472">Membrane</keyword>
<evidence type="ECO:0000256" key="8">
    <source>
        <dbReference type="ARBA" id="ARBA00023137"/>
    </source>
</evidence>
<keyword evidence="7 10" id="KW-0067">ATP-binding</keyword>
<dbReference type="InterPro" id="IPR008266">
    <property type="entry name" value="Tyr_kinase_AS"/>
</dbReference>
<keyword evidence="6" id="KW-0418">Kinase</keyword>
<dbReference type="PDB" id="8E4T">
    <property type="method" value="X-ray"/>
    <property type="resolution" value="1.95 A"/>
    <property type="chains" value="A=1409-1691"/>
</dbReference>
<evidence type="ECO:0000259" key="13">
    <source>
        <dbReference type="PROSITE" id="PS50245"/>
    </source>
</evidence>
<evidence type="ECO:0007829" key="17">
    <source>
        <dbReference type="PDB" id="8E4T"/>
    </source>
</evidence>
<proteinExistence type="evidence at protein level"/>
<dbReference type="InterPro" id="IPR000938">
    <property type="entry name" value="CAP-Gly_domain"/>
</dbReference>
<dbReference type="InterPro" id="IPR011009">
    <property type="entry name" value="Kinase-like_dom_sf"/>
</dbReference>
<dbReference type="PROSITE" id="PS50245">
    <property type="entry name" value="CAP_GLY_2"/>
    <property type="match status" value="1"/>
</dbReference>
<dbReference type="PANTHER" id="PTHR24416:SF621">
    <property type="entry name" value="TYROSINE KINASE RECEPTOR CAD96CA"/>
    <property type="match status" value="1"/>
</dbReference>
<dbReference type="SUPFAM" id="SSF74924">
    <property type="entry name" value="Cap-Gly domain"/>
    <property type="match status" value="1"/>
</dbReference>
<protein>
    <recommendedName>
        <fullName evidence="2">non-specific protein-tyrosine kinase</fullName>
        <ecNumber evidence="2">2.7.10.2</ecNumber>
    </recommendedName>
</protein>
<evidence type="ECO:0000256" key="7">
    <source>
        <dbReference type="ARBA" id="ARBA00022840"/>
    </source>
</evidence>
<dbReference type="PROSITE" id="PS00107">
    <property type="entry name" value="PROTEIN_KINASE_ATP"/>
    <property type="match status" value="1"/>
</dbReference>
<dbReference type="PANTHER" id="PTHR24416">
    <property type="entry name" value="TYROSINE-PROTEIN KINASE RECEPTOR"/>
    <property type="match status" value="1"/>
</dbReference>
<dbReference type="Proteomes" id="UP000001357">
    <property type="component" value="Unassembled WGS sequence"/>
</dbReference>
<evidence type="ECO:0000256" key="10">
    <source>
        <dbReference type="PROSITE-ProRule" id="PRU10141"/>
    </source>
</evidence>
<evidence type="ECO:0000256" key="9">
    <source>
        <dbReference type="ARBA" id="ARBA00051243"/>
    </source>
</evidence>
<evidence type="ECO:0000313" key="15">
    <source>
        <dbReference type="EMBL" id="EDQ85045.1"/>
    </source>
</evidence>
<keyword evidence="17" id="KW-0002">3D-structure</keyword>